<evidence type="ECO:0000256" key="10">
    <source>
        <dbReference type="ARBA" id="ARBA00022821"/>
    </source>
</evidence>
<dbReference type="InterPro" id="IPR058922">
    <property type="entry name" value="WHD_DRP"/>
</dbReference>
<dbReference type="Pfam" id="PF23559">
    <property type="entry name" value="WHD_DRP"/>
    <property type="match status" value="1"/>
</dbReference>
<dbReference type="Pfam" id="PF12061">
    <property type="entry name" value="NB-LRR"/>
    <property type="match status" value="2"/>
</dbReference>
<dbReference type="CDD" id="cd14798">
    <property type="entry name" value="RX-CC_like"/>
    <property type="match status" value="1"/>
</dbReference>
<evidence type="ECO:0000256" key="9">
    <source>
        <dbReference type="ARBA" id="ARBA00022741"/>
    </source>
</evidence>
<dbReference type="SUPFAM" id="SSF52058">
    <property type="entry name" value="L domain-like"/>
    <property type="match status" value="1"/>
</dbReference>
<evidence type="ECO:0000259" key="17">
    <source>
        <dbReference type="Pfam" id="PF23598"/>
    </source>
</evidence>
<dbReference type="GO" id="GO:0051607">
    <property type="term" value="P:defense response to virus"/>
    <property type="evidence" value="ECO:0007669"/>
    <property type="project" value="UniProtKB-ARBA"/>
</dbReference>
<accession>A0AAE1V690</accession>
<keyword evidence="6" id="KW-0433">Leucine-rich repeat</keyword>
<protein>
    <submittedName>
        <fullName evidence="18">Uncharacterized protein</fullName>
    </submittedName>
</protein>
<organism evidence="18 19">
    <name type="scientific">Anisodus tanguticus</name>
    <dbReference type="NCBI Taxonomy" id="243964"/>
    <lineage>
        <taxon>Eukaryota</taxon>
        <taxon>Viridiplantae</taxon>
        <taxon>Streptophyta</taxon>
        <taxon>Embryophyta</taxon>
        <taxon>Tracheophyta</taxon>
        <taxon>Spermatophyta</taxon>
        <taxon>Magnoliopsida</taxon>
        <taxon>eudicotyledons</taxon>
        <taxon>Gunneridae</taxon>
        <taxon>Pentapetalae</taxon>
        <taxon>asterids</taxon>
        <taxon>lamiids</taxon>
        <taxon>Solanales</taxon>
        <taxon>Solanaceae</taxon>
        <taxon>Solanoideae</taxon>
        <taxon>Hyoscyameae</taxon>
        <taxon>Anisodus</taxon>
    </lineage>
</organism>
<dbReference type="InterPro" id="IPR002182">
    <property type="entry name" value="NB-ARC"/>
</dbReference>
<keyword evidence="9" id="KW-0547">Nucleotide-binding</keyword>
<comment type="function">
    <text evidence="1">Confers resistance to late blight (Phytophthora infestans) races carrying the avirulence gene Avr1. Resistance proteins guard the plant against pathogens that contain an appropriate avirulence protein via an indirect interaction with this avirulence protein. That triggers a defense system including the hypersensitive response, which restricts the pathogen growth.</text>
</comment>
<dbReference type="GO" id="GO:0005524">
    <property type="term" value="F:ATP binding"/>
    <property type="evidence" value="ECO:0007669"/>
    <property type="project" value="UniProtKB-KW"/>
</dbReference>
<dbReference type="Gene3D" id="1.10.10.10">
    <property type="entry name" value="Winged helix-like DNA-binding domain superfamily/Winged helix DNA-binding domain"/>
    <property type="match status" value="1"/>
</dbReference>
<gene>
    <name evidence="18" type="ORF">RND71_023653</name>
</gene>
<evidence type="ECO:0000256" key="8">
    <source>
        <dbReference type="ARBA" id="ARBA00022737"/>
    </source>
</evidence>
<dbReference type="InterPro" id="IPR036388">
    <property type="entry name" value="WH-like_DNA-bd_sf"/>
</dbReference>
<keyword evidence="7" id="KW-0381">Hypersensitive response</keyword>
<dbReference type="Pfam" id="PF23598">
    <property type="entry name" value="LRR_14"/>
    <property type="match status" value="1"/>
</dbReference>
<dbReference type="FunFam" id="3.40.50.300:FF:001091">
    <property type="entry name" value="Probable disease resistance protein At1g61300"/>
    <property type="match status" value="1"/>
</dbReference>
<comment type="subcellular location">
    <subcellularLocation>
        <location evidence="3">Cytoplasm</location>
    </subcellularLocation>
    <subcellularLocation>
        <location evidence="2">Membrane</location>
        <topology evidence="2">Peripheral membrane protein</topology>
    </subcellularLocation>
</comment>
<feature type="domain" description="Late blight resistance protein R1A-like N-terminal" evidence="15">
    <location>
        <begin position="248"/>
        <end position="391"/>
    </location>
</feature>
<feature type="domain" description="Disease resistance protein winged helix" evidence="16">
    <location>
        <begin position="980"/>
        <end position="1050"/>
    </location>
</feature>
<evidence type="ECO:0000256" key="6">
    <source>
        <dbReference type="ARBA" id="ARBA00022614"/>
    </source>
</evidence>
<dbReference type="GO" id="GO:0005737">
    <property type="term" value="C:cytoplasm"/>
    <property type="evidence" value="ECO:0007669"/>
    <property type="project" value="UniProtKB-SubCell"/>
</dbReference>
<evidence type="ECO:0000256" key="12">
    <source>
        <dbReference type="ARBA" id="ARBA00023054"/>
    </source>
</evidence>
<dbReference type="PANTHER" id="PTHR23155:SF1152">
    <property type="entry name" value="AAA+ ATPASE DOMAIN-CONTAINING PROTEIN"/>
    <property type="match status" value="1"/>
</dbReference>
<dbReference type="GO" id="GO:0043531">
    <property type="term" value="F:ADP binding"/>
    <property type="evidence" value="ECO:0007669"/>
    <property type="project" value="InterPro"/>
</dbReference>
<keyword evidence="13" id="KW-0472">Membrane</keyword>
<keyword evidence="12" id="KW-0175">Coiled coil</keyword>
<dbReference type="InterPro" id="IPR044974">
    <property type="entry name" value="Disease_R_plants"/>
</dbReference>
<comment type="caution">
    <text evidence="18">The sequence shown here is derived from an EMBL/GenBank/DDBJ whole genome shotgun (WGS) entry which is preliminary data.</text>
</comment>
<dbReference type="InterPro" id="IPR021929">
    <property type="entry name" value="R1A-like_N"/>
</dbReference>
<evidence type="ECO:0000256" key="7">
    <source>
        <dbReference type="ARBA" id="ARBA00022667"/>
    </source>
</evidence>
<evidence type="ECO:0000259" key="15">
    <source>
        <dbReference type="Pfam" id="PF12061"/>
    </source>
</evidence>
<dbReference type="InterPro" id="IPR055414">
    <property type="entry name" value="LRR_R13L4/SHOC2-like"/>
</dbReference>
<comment type="similarity">
    <text evidence="4">Belongs to the disease resistance NB-LRR family.</text>
</comment>
<feature type="domain" description="Disease resistance R13L4/SHOC-2-like LRR" evidence="17">
    <location>
        <begin position="1122"/>
        <end position="1303"/>
    </location>
</feature>
<feature type="domain" description="NB-ARC" evidence="14">
    <location>
        <begin position="730"/>
        <end position="901"/>
    </location>
</feature>
<dbReference type="InterPro" id="IPR032675">
    <property type="entry name" value="LRR_dom_sf"/>
</dbReference>
<dbReference type="GO" id="GO:0016020">
    <property type="term" value="C:membrane"/>
    <property type="evidence" value="ECO:0007669"/>
    <property type="project" value="UniProtKB-SubCell"/>
</dbReference>
<evidence type="ECO:0000256" key="11">
    <source>
        <dbReference type="ARBA" id="ARBA00022840"/>
    </source>
</evidence>
<evidence type="ECO:0000313" key="19">
    <source>
        <dbReference type="Proteomes" id="UP001291623"/>
    </source>
</evidence>
<name>A0AAE1V690_9SOLA</name>
<dbReference type="GO" id="GO:0009626">
    <property type="term" value="P:plant-type hypersensitive response"/>
    <property type="evidence" value="ECO:0007669"/>
    <property type="project" value="UniProtKB-KW"/>
</dbReference>
<dbReference type="SUPFAM" id="SSF52540">
    <property type="entry name" value="P-loop containing nucleoside triphosphate hydrolases"/>
    <property type="match status" value="1"/>
</dbReference>
<evidence type="ECO:0000259" key="16">
    <source>
        <dbReference type="Pfam" id="PF23559"/>
    </source>
</evidence>
<evidence type="ECO:0000256" key="1">
    <source>
        <dbReference type="ARBA" id="ARBA00002074"/>
    </source>
</evidence>
<dbReference type="FunFam" id="1.10.10.10:FF:000322">
    <property type="entry name" value="Probable disease resistance protein At1g63360"/>
    <property type="match status" value="1"/>
</dbReference>
<evidence type="ECO:0000256" key="3">
    <source>
        <dbReference type="ARBA" id="ARBA00004496"/>
    </source>
</evidence>
<dbReference type="EMBL" id="JAVYJV010000012">
    <property type="protein sequence ID" value="KAK4358043.1"/>
    <property type="molecule type" value="Genomic_DNA"/>
</dbReference>
<evidence type="ECO:0000256" key="4">
    <source>
        <dbReference type="ARBA" id="ARBA00008894"/>
    </source>
</evidence>
<keyword evidence="8" id="KW-0677">Repeat</keyword>
<dbReference type="InterPro" id="IPR027417">
    <property type="entry name" value="P-loop_NTPase"/>
</dbReference>
<feature type="domain" description="Late blight resistance protein R1A-like N-terminal" evidence="15">
    <location>
        <begin position="421"/>
        <end position="576"/>
    </location>
</feature>
<sequence length="1427" mass="165005">MENMSSNISDLLEKLQQIENEWSSFTMYSISCDARIRKILQRIDIKCDSLLTFFRGYSFSENYRHLDILQIEKDWDSFLVFSKEYRLKLSHLHETLRMIQGQCDSFMMLLDDDLFLEESDPIDTLQQRTHNFLKTPLLIGEECDSFLVFAEKYLFLEEIEALRMIRYECDLFNTLSKEYRSSLDGLKLLKRDFKFLDIILNSQIFIDDPNVRREVHVLFQGAAADVVQMYPKPIISRPYFHHCIFNVQSKFRKTKFKIREKYSFPKLSFQLLANKDGNVVPNLVMEFIDTVTENLSNLLKVNDPSSLLCVGGLMDQIKKALKELKVLKSFVYFLSHICIEPQGQQTFFSHALEVAWHTIMVTWLYFRSDKYGYLDSDPDEEYPLFSDVLRSDKYGYLDSDPDEEYPLFSDVLRSDKYGYLDSVPDEEYPLFSDVLRRKIQPIEPNICKLYIDALQALKLVKSQRYPVTPIIDCEVGLVETLLLNLEELPSSSNCETIKSTLQEMLNILRTNLINLPTEALEFHLRDIDSVIIDSGLLVYSLIGNKHENEVAALGETNQAQIQSMKKIIYFITQKSYFLRSNLPKIDGLGSTCFVLDNLQEFIGCHLDSVSFRKSQLQTIQEKIKYFQKVVEQHNGLQHFAIQVMGLVYEVEYIIDACKEEVPDWCLSLWMLHIIEDINLLMKEVEDKQEIKVSDLVLHNTTIEAASALSAHNPQFASNPSRNDEMVGFKDVMVEIREKLLKGSLHLDVISIVGMPGLGKTTLANELYFDESIVSYFEIHGRCCVSQEYKRKVLLLDILRDITDETNKLDEQDDHELADLLRKLLMRKRYLVLIDDVWETSAWDDLRLCFPEDNRGSRIILTTRHYGVASHAKHNSDPHNLRFLNNDEGWMLLNNKVFNNESCPLILRDVGQEIVRKCGGLPLSIVLIAGILTRMKKEKHCWEQVATNLGPNIQAQSEHTLDLSYQTLPHYLKPLFLYLGVFPEDREIQVSKLTWLWIAEGFIETHAKKLSEDIARNYLENLIGRNLVMVAKKSFDGKIKACRIHDLVLEFCRKKASSENFLEKIKGDRGPDHSCTPKCNTSRRLSFYSRCDILEKWCLSFSHVKSFQFREARNIAFSSINLASDTFKRFKFLRVLDFEFTVIDSFPQELILLRYLAFRTAEDTISLPANLRNLETLIVQGVRGRVSLPDTIWKMVKLRHLHIYDQVFFTLNIGQEFSQSASTMDDLQTISSACFSCVDDADKILAKTPNLQKLRCEVSKFDGSFPAFNTLSKLEMLKISSGTRLTLVNQMKFPSKLKKLTLSNFHIHLTDIATLPELEVLKLLGVNISSNIWEVNDEQFLQLKFLKLENLSFSDWHASDDAFPCLEHLVLKKCPYLKVIPSRFEDTSCLKSVEIISCDKALTMSAKVVSKTLEDMLGTHGFKIVSDF</sequence>
<keyword evidence="19" id="KW-1185">Reference proteome</keyword>
<dbReference type="PRINTS" id="PR00364">
    <property type="entry name" value="DISEASERSIST"/>
</dbReference>
<dbReference type="Gene3D" id="3.80.10.10">
    <property type="entry name" value="Ribonuclease Inhibitor"/>
    <property type="match status" value="1"/>
</dbReference>
<evidence type="ECO:0000313" key="18">
    <source>
        <dbReference type="EMBL" id="KAK4358043.1"/>
    </source>
</evidence>
<evidence type="ECO:0000259" key="14">
    <source>
        <dbReference type="Pfam" id="PF00931"/>
    </source>
</evidence>
<reference evidence="18" key="1">
    <citation type="submission" date="2023-12" db="EMBL/GenBank/DDBJ databases">
        <title>Genome assembly of Anisodus tanguticus.</title>
        <authorList>
            <person name="Wang Y.-J."/>
        </authorList>
    </citation>
    <scope>NUCLEOTIDE SEQUENCE</scope>
    <source>
        <strain evidence="18">KB-2021</strain>
        <tissue evidence="18">Leaf</tissue>
    </source>
</reference>
<keyword evidence="5" id="KW-0963">Cytoplasm</keyword>
<evidence type="ECO:0000256" key="13">
    <source>
        <dbReference type="ARBA" id="ARBA00023136"/>
    </source>
</evidence>
<dbReference type="InterPro" id="IPR038005">
    <property type="entry name" value="RX-like_CC"/>
</dbReference>
<evidence type="ECO:0000256" key="2">
    <source>
        <dbReference type="ARBA" id="ARBA00004170"/>
    </source>
</evidence>
<dbReference type="Gene3D" id="3.40.50.300">
    <property type="entry name" value="P-loop containing nucleotide triphosphate hydrolases"/>
    <property type="match status" value="1"/>
</dbReference>
<dbReference type="PANTHER" id="PTHR23155">
    <property type="entry name" value="DISEASE RESISTANCE PROTEIN RP"/>
    <property type="match status" value="1"/>
</dbReference>
<dbReference type="Gene3D" id="1.10.8.430">
    <property type="entry name" value="Helical domain of apoptotic protease-activating factors"/>
    <property type="match status" value="1"/>
</dbReference>
<keyword evidence="11" id="KW-0067">ATP-binding</keyword>
<dbReference type="InterPro" id="IPR042197">
    <property type="entry name" value="Apaf_helical"/>
</dbReference>
<proteinExistence type="inferred from homology"/>
<evidence type="ECO:0000256" key="5">
    <source>
        <dbReference type="ARBA" id="ARBA00022490"/>
    </source>
</evidence>
<dbReference type="Proteomes" id="UP001291623">
    <property type="component" value="Unassembled WGS sequence"/>
</dbReference>
<dbReference type="Pfam" id="PF00931">
    <property type="entry name" value="NB-ARC"/>
    <property type="match status" value="1"/>
</dbReference>
<keyword evidence="10" id="KW-0611">Plant defense</keyword>